<evidence type="ECO:0000313" key="3">
    <source>
        <dbReference type="EMBL" id="KAJ8897924.1"/>
    </source>
</evidence>
<keyword evidence="4" id="KW-1185">Reference proteome</keyword>
<dbReference type="Pfam" id="PF00089">
    <property type="entry name" value="Trypsin"/>
    <property type="match status" value="1"/>
</dbReference>
<organism evidence="3 4">
    <name type="scientific">Dryococelus australis</name>
    <dbReference type="NCBI Taxonomy" id="614101"/>
    <lineage>
        <taxon>Eukaryota</taxon>
        <taxon>Metazoa</taxon>
        <taxon>Ecdysozoa</taxon>
        <taxon>Arthropoda</taxon>
        <taxon>Hexapoda</taxon>
        <taxon>Insecta</taxon>
        <taxon>Pterygota</taxon>
        <taxon>Neoptera</taxon>
        <taxon>Polyneoptera</taxon>
        <taxon>Phasmatodea</taxon>
        <taxon>Verophasmatodea</taxon>
        <taxon>Anareolatae</taxon>
        <taxon>Phasmatidae</taxon>
        <taxon>Eurycanthinae</taxon>
        <taxon>Dryococelus</taxon>
    </lineage>
</organism>
<accession>A0ABQ9INZ0</accession>
<dbReference type="InterPro" id="IPR009003">
    <property type="entry name" value="Peptidase_S1_PA"/>
</dbReference>
<dbReference type="PROSITE" id="PS00134">
    <property type="entry name" value="TRYPSIN_HIS"/>
    <property type="match status" value="1"/>
</dbReference>
<sequence length="410" mass="44297">MAPQIVIPDVGLECRCRIHSARCCSPGRRRIRDSTIIRPKADPGLVTLHNASLFFPAGAPFSTPLRGSGGVVVRLLAHSPPTWANRVLFPAGSSPDFCMWESCQTIYRYGRRVFSGISSFPRSCIPALLHINFTPPSSALTISVLRAAPNLFTHLFTHSVYFDCPTSAPKSSPALRLRSLYVLPSIGSSRFTADKQVALSAAVAIEVYGCSCRAEPISCGGVGTANVSCDYRASSKNTPHCTMLCLQVALCVVAAAIVLAQDSDSDAGWNLLPEDCGRVDSSSTEHPWTVLLEYTNAKTSKKTYLCLGAVINKRYVITAAHCIVAVPGMLSLRAAVRLGTRNLSYKLYFYSKASFILPRKVVSYSAPTETASRRVYFRPPPVSPPPGTQTGDRDSTNPPAQPDAVRLARS</sequence>
<dbReference type="InterPro" id="IPR043504">
    <property type="entry name" value="Peptidase_S1_PA_chymotrypsin"/>
</dbReference>
<evidence type="ECO:0000259" key="2">
    <source>
        <dbReference type="Pfam" id="PF00089"/>
    </source>
</evidence>
<proteinExistence type="predicted"/>
<dbReference type="SUPFAM" id="SSF50494">
    <property type="entry name" value="Trypsin-like serine proteases"/>
    <property type="match status" value="1"/>
</dbReference>
<evidence type="ECO:0000313" key="4">
    <source>
        <dbReference type="Proteomes" id="UP001159363"/>
    </source>
</evidence>
<dbReference type="Proteomes" id="UP001159363">
    <property type="component" value="Chromosome 1"/>
</dbReference>
<gene>
    <name evidence="3" type="ORF">PR048_003281</name>
</gene>
<dbReference type="InterPro" id="IPR001254">
    <property type="entry name" value="Trypsin_dom"/>
</dbReference>
<dbReference type="Gene3D" id="2.40.10.10">
    <property type="entry name" value="Trypsin-like serine proteases"/>
    <property type="match status" value="1"/>
</dbReference>
<feature type="compositionally biased region" description="Pro residues" evidence="1">
    <location>
        <begin position="378"/>
        <end position="387"/>
    </location>
</feature>
<protein>
    <recommendedName>
        <fullName evidence="2">Peptidase S1 domain-containing protein</fullName>
    </recommendedName>
</protein>
<comment type="caution">
    <text evidence="3">The sequence shown here is derived from an EMBL/GenBank/DDBJ whole genome shotgun (WGS) entry which is preliminary data.</text>
</comment>
<feature type="region of interest" description="Disordered" evidence="1">
    <location>
        <begin position="375"/>
        <end position="410"/>
    </location>
</feature>
<dbReference type="EMBL" id="JARBHB010000001">
    <property type="protein sequence ID" value="KAJ8897924.1"/>
    <property type="molecule type" value="Genomic_DNA"/>
</dbReference>
<dbReference type="InterPro" id="IPR018114">
    <property type="entry name" value="TRYPSIN_HIS"/>
</dbReference>
<feature type="domain" description="Peptidase S1" evidence="2">
    <location>
        <begin position="280"/>
        <end position="344"/>
    </location>
</feature>
<reference evidence="3 4" key="1">
    <citation type="submission" date="2023-02" db="EMBL/GenBank/DDBJ databases">
        <title>LHISI_Scaffold_Assembly.</title>
        <authorList>
            <person name="Stuart O.P."/>
            <person name="Cleave R."/>
            <person name="Magrath M.J.L."/>
            <person name="Mikheyev A.S."/>
        </authorList>
    </citation>
    <scope>NUCLEOTIDE SEQUENCE [LARGE SCALE GENOMIC DNA]</scope>
    <source>
        <strain evidence="3">Daus_M_001</strain>
        <tissue evidence="3">Leg muscle</tissue>
    </source>
</reference>
<name>A0ABQ9INZ0_9NEOP</name>
<evidence type="ECO:0000256" key="1">
    <source>
        <dbReference type="SAM" id="MobiDB-lite"/>
    </source>
</evidence>